<keyword evidence="2" id="KW-1185">Reference proteome</keyword>
<name>A0A0E0J8V0_ORYNI</name>
<sequence>MAGIMKMPWIQPRVKVKGPVNHDIDTSELNTNFNWEIKHERRWIDMMKDSISAFGFCHSMLLCSGLQTNVIDAGSKSDIGTGTYLISTSVPPSWCRLGIRHIQHLCRVPNQHQ</sequence>
<reference evidence="1" key="2">
    <citation type="submission" date="2018-04" db="EMBL/GenBank/DDBJ databases">
        <title>OnivRS2 (Oryza nivara Reference Sequence Version 2).</title>
        <authorList>
            <person name="Zhang J."/>
            <person name="Kudrna D."/>
            <person name="Lee S."/>
            <person name="Talag J."/>
            <person name="Rajasekar S."/>
            <person name="Welchert J."/>
            <person name="Hsing Y.-I."/>
            <person name="Wing R.A."/>
        </authorList>
    </citation>
    <scope>NUCLEOTIDE SEQUENCE [LARGE SCALE GENOMIC DNA]</scope>
    <source>
        <strain evidence="1">SL10</strain>
    </source>
</reference>
<dbReference type="OMA" id="NTNFNWE"/>
<reference evidence="1" key="1">
    <citation type="submission" date="2015-04" db="UniProtKB">
        <authorList>
            <consortium name="EnsemblPlants"/>
        </authorList>
    </citation>
    <scope>IDENTIFICATION</scope>
    <source>
        <strain evidence="1">SL10</strain>
    </source>
</reference>
<dbReference type="Proteomes" id="UP000006591">
    <property type="component" value="Chromosome 12"/>
</dbReference>
<organism evidence="1">
    <name type="scientific">Oryza nivara</name>
    <name type="common">Indian wild rice</name>
    <name type="synonym">Oryza sativa f. spontanea</name>
    <dbReference type="NCBI Taxonomy" id="4536"/>
    <lineage>
        <taxon>Eukaryota</taxon>
        <taxon>Viridiplantae</taxon>
        <taxon>Streptophyta</taxon>
        <taxon>Embryophyta</taxon>
        <taxon>Tracheophyta</taxon>
        <taxon>Spermatophyta</taxon>
        <taxon>Magnoliopsida</taxon>
        <taxon>Liliopsida</taxon>
        <taxon>Poales</taxon>
        <taxon>Poaceae</taxon>
        <taxon>BOP clade</taxon>
        <taxon>Oryzoideae</taxon>
        <taxon>Oryzeae</taxon>
        <taxon>Oryzinae</taxon>
        <taxon>Oryza</taxon>
    </lineage>
</organism>
<evidence type="ECO:0000313" key="1">
    <source>
        <dbReference type="EnsemblPlants" id="ONIVA12G07990.1"/>
    </source>
</evidence>
<dbReference type="HOGENOM" id="CLU_2137514_0_0_1"/>
<accession>A0A0E0J8V0</accession>
<protein>
    <submittedName>
        <fullName evidence="1">Uncharacterized protein</fullName>
    </submittedName>
</protein>
<proteinExistence type="predicted"/>
<dbReference type="AlphaFoldDB" id="A0A0E0J8V0"/>
<evidence type="ECO:0000313" key="2">
    <source>
        <dbReference type="Proteomes" id="UP000006591"/>
    </source>
</evidence>
<dbReference type="Gramene" id="ONIVA12G07990.1">
    <property type="protein sequence ID" value="ONIVA12G07990.1"/>
    <property type="gene ID" value="ONIVA12G07990"/>
</dbReference>
<dbReference type="EnsemblPlants" id="ONIVA12G07990.1">
    <property type="protein sequence ID" value="ONIVA12G07990.1"/>
    <property type="gene ID" value="ONIVA12G07990"/>
</dbReference>